<keyword evidence="2" id="KW-1185">Reference proteome</keyword>
<proteinExistence type="predicted"/>
<accession>A0AA88EID9</accession>
<reference evidence="1" key="1">
    <citation type="submission" date="2023-07" db="EMBL/GenBank/DDBJ databases">
        <title>draft genome sequence of fig (Ficus carica).</title>
        <authorList>
            <person name="Takahashi T."/>
            <person name="Nishimura K."/>
        </authorList>
    </citation>
    <scope>NUCLEOTIDE SEQUENCE</scope>
</reference>
<organism evidence="1 2">
    <name type="scientific">Ficus carica</name>
    <name type="common">Common fig</name>
    <dbReference type="NCBI Taxonomy" id="3494"/>
    <lineage>
        <taxon>Eukaryota</taxon>
        <taxon>Viridiplantae</taxon>
        <taxon>Streptophyta</taxon>
        <taxon>Embryophyta</taxon>
        <taxon>Tracheophyta</taxon>
        <taxon>Spermatophyta</taxon>
        <taxon>Magnoliopsida</taxon>
        <taxon>eudicotyledons</taxon>
        <taxon>Gunneridae</taxon>
        <taxon>Pentapetalae</taxon>
        <taxon>rosids</taxon>
        <taxon>fabids</taxon>
        <taxon>Rosales</taxon>
        <taxon>Moraceae</taxon>
        <taxon>Ficeae</taxon>
        <taxon>Ficus</taxon>
    </lineage>
</organism>
<evidence type="ECO:0000313" key="1">
    <source>
        <dbReference type="EMBL" id="GMN69284.1"/>
    </source>
</evidence>
<dbReference type="AlphaFoldDB" id="A0AA88EID9"/>
<protein>
    <submittedName>
        <fullName evidence="1">Uncharacterized protein</fullName>
    </submittedName>
</protein>
<comment type="caution">
    <text evidence="1">The sequence shown here is derived from an EMBL/GenBank/DDBJ whole genome shotgun (WGS) entry which is preliminary data.</text>
</comment>
<dbReference type="EMBL" id="BTGU01000811">
    <property type="protein sequence ID" value="GMN69284.1"/>
    <property type="molecule type" value="Genomic_DNA"/>
</dbReference>
<evidence type="ECO:0000313" key="2">
    <source>
        <dbReference type="Proteomes" id="UP001187192"/>
    </source>
</evidence>
<name>A0AA88EID9_FICCA</name>
<gene>
    <name evidence="1" type="ORF">TIFTF001_038339</name>
</gene>
<sequence length="165" mass="18193">MALSRSGERGTWVVRLWLLERRGPPSSTKMLMSKISHKTPNVIVWYDWSCIVALRRVTHKREAPRSDGDTRGVSAKGTLMLKPVTFSANSGDPIGLNSECSRYSNKWLVRCQVADCDCCIRTRLSDPTGRCDTDSEGPAEQVVLINRLGSSAQINGAGLDHSMTV</sequence>
<dbReference type="Proteomes" id="UP001187192">
    <property type="component" value="Unassembled WGS sequence"/>
</dbReference>